<evidence type="ECO:0000256" key="4">
    <source>
        <dbReference type="ARBA" id="ARBA00022679"/>
    </source>
</evidence>
<dbReference type="EC" id="2.3.2.26" evidence="3"/>
<evidence type="ECO:0000256" key="1">
    <source>
        <dbReference type="ARBA" id="ARBA00000885"/>
    </source>
</evidence>
<dbReference type="SUPFAM" id="SSF56204">
    <property type="entry name" value="Hect, E3 ligase catalytic domain"/>
    <property type="match status" value="1"/>
</dbReference>
<dbReference type="InterPro" id="IPR035983">
    <property type="entry name" value="Hect_E3_ubiquitin_ligase"/>
</dbReference>
<evidence type="ECO:0000256" key="2">
    <source>
        <dbReference type="ARBA" id="ARBA00004906"/>
    </source>
</evidence>
<dbReference type="GO" id="GO:0061630">
    <property type="term" value="F:ubiquitin protein ligase activity"/>
    <property type="evidence" value="ECO:0007669"/>
    <property type="project" value="UniProtKB-EC"/>
</dbReference>
<reference evidence="9" key="1">
    <citation type="journal article" date="2019" name="Nat. Commun.">
        <title>The genome of broomcorn millet.</title>
        <authorList>
            <person name="Zou C."/>
            <person name="Miki D."/>
            <person name="Li D."/>
            <person name="Tang Q."/>
            <person name="Xiao L."/>
            <person name="Rajput S."/>
            <person name="Deng P."/>
            <person name="Jia W."/>
            <person name="Huang R."/>
            <person name="Zhang M."/>
            <person name="Sun Y."/>
            <person name="Hu J."/>
            <person name="Fu X."/>
            <person name="Schnable P.S."/>
            <person name="Li F."/>
            <person name="Zhang H."/>
            <person name="Feng B."/>
            <person name="Zhu X."/>
            <person name="Liu R."/>
            <person name="Schnable J.C."/>
            <person name="Zhu J.-K."/>
            <person name="Zhang H."/>
        </authorList>
    </citation>
    <scope>NUCLEOTIDE SEQUENCE [LARGE SCALE GENOMIC DNA]</scope>
</reference>
<gene>
    <name evidence="8" type="ORF">C2845_PM13G21850</name>
</gene>
<dbReference type="Pfam" id="PF00632">
    <property type="entry name" value="HECT"/>
    <property type="match status" value="1"/>
</dbReference>
<dbReference type="Proteomes" id="UP000275267">
    <property type="component" value="Unassembled WGS sequence"/>
</dbReference>
<sequence>MLIDRSRLLPDSFGYIAQSTPQELGAGLSVAFKHEQATGPGVLREWVLLGVPGAVQPAPSSVVDPLHLGYFEFAGRMIALALMHKIHVGVFFDRTLFLRLTGRPITLDDIADTDPSLHKSCKQILEMDPSLVDSNVLGLTFVREVEVLGSRTVRELNPGGKDIVVTSQNRDTYISLLIQDRFINSTRRQLSYFIRRFSSFFDRGELGAKFFESLDAADFDQMLGGGSNDTIDVKEWREPVLTTVDTKKRIAKSNGSGRYAVENMTVEQQRRLLFFWTSVKYLPSDGFSGLGCSKLLILRASSSRDHLPTSQTCFYHLNLPDYTSSSMMQSRLRMIVQEHVSSGFGVS</sequence>
<dbReference type="PANTHER" id="PTHR11254">
    <property type="entry name" value="HECT DOMAIN UBIQUITIN-PROTEIN LIGASE"/>
    <property type="match status" value="1"/>
</dbReference>
<dbReference type="Gene3D" id="3.90.1750.10">
    <property type="entry name" value="Hect, E3 ligase catalytic domains"/>
    <property type="match status" value="1"/>
</dbReference>
<dbReference type="PANTHER" id="PTHR11254:SF424">
    <property type="entry name" value="E3 UBIQUITIN-PROTEIN LIGASE UPL5"/>
    <property type="match status" value="1"/>
</dbReference>
<evidence type="ECO:0000256" key="3">
    <source>
        <dbReference type="ARBA" id="ARBA00012485"/>
    </source>
</evidence>
<dbReference type="STRING" id="4540.A0A3L6RMT1"/>
<evidence type="ECO:0000313" key="8">
    <source>
        <dbReference type="EMBL" id="RLN05105.1"/>
    </source>
</evidence>
<dbReference type="GO" id="GO:0006511">
    <property type="term" value="P:ubiquitin-dependent protein catabolic process"/>
    <property type="evidence" value="ECO:0007669"/>
    <property type="project" value="TreeGrafter"/>
</dbReference>
<keyword evidence="5 6" id="KW-0833">Ubl conjugation pathway</keyword>
<dbReference type="SMART" id="SM00119">
    <property type="entry name" value="HECTc"/>
    <property type="match status" value="1"/>
</dbReference>
<dbReference type="GO" id="GO:0005737">
    <property type="term" value="C:cytoplasm"/>
    <property type="evidence" value="ECO:0007669"/>
    <property type="project" value="TreeGrafter"/>
</dbReference>
<keyword evidence="9" id="KW-1185">Reference proteome</keyword>
<evidence type="ECO:0000256" key="5">
    <source>
        <dbReference type="ARBA" id="ARBA00022786"/>
    </source>
</evidence>
<dbReference type="Gene3D" id="3.30.2410.10">
    <property type="entry name" value="Hect, E3 ligase catalytic domain"/>
    <property type="match status" value="1"/>
</dbReference>
<dbReference type="Gene3D" id="3.30.2160.10">
    <property type="entry name" value="Hect, E3 ligase catalytic domain"/>
    <property type="match status" value="1"/>
</dbReference>
<comment type="pathway">
    <text evidence="2">Protein modification; protein ubiquitination.</text>
</comment>
<dbReference type="PROSITE" id="PS50237">
    <property type="entry name" value="HECT"/>
    <property type="match status" value="1"/>
</dbReference>
<accession>A0A3L6RMT1</accession>
<dbReference type="EMBL" id="PQIB02000008">
    <property type="protein sequence ID" value="RLN05105.1"/>
    <property type="molecule type" value="Genomic_DNA"/>
</dbReference>
<feature type="domain" description="HECT" evidence="7">
    <location>
        <begin position="55"/>
        <end position="347"/>
    </location>
</feature>
<dbReference type="GO" id="GO:0000209">
    <property type="term" value="P:protein polyubiquitination"/>
    <property type="evidence" value="ECO:0007669"/>
    <property type="project" value="TreeGrafter"/>
</dbReference>
<protein>
    <recommendedName>
        <fullName evidence="3">HECT-type E3 ubiquitin transferase</fullName>
        <ecNumber evidence="3">2.3.2.26</ecNumber>
    </recommendedName>
</protein>
<feature type="active site" description="Glycyl thioester intermediate" evidence="6">
    <location>
        <position position="313"/>
    </location>
</feature>
<dbReference type="InterPro" id="IPR000569">
    <property type="entry name" value="HECT_dom"/>
</dbReference>
<comment type="catalytic activity">
    <reaction evidence="1">
        <text>S-ubiquitinyl-[E2 ubiquitin-conjugating enzyme]-L-cysteine + [acceptor protein]-L-lysine = [E2 ubiquitin-conjugating enzyme]-L-cysteine + N(6)-ubiquitinyl-[acceptor protein]-L-lysine.</text>
        <dbReference type="EC" id="2.3.2.26"/>
    </reaction>
</comment>
<comment type="caution">
    <text evidence="8">The sequence shown here is derived from an EMBL/GenBank/DDBJ whole genome shotgun (WGS) entry which is preliminary data.</text>
</comment>
<name>A0A3L6RMT1_PANMI</name>
<dbReference type="AlphaFoldDB" id="A0A3L6RMT1"/>
<dbReference type="OrthoDB" id="587448at2759"/>
<dbReference type="InterPro" id="IPR050409">
    <property type="entry name" value="E3_ubiq-protein_ligase"/>
</dbReference>
<keyword evidence="4" id="KW-0808">Transferase</keyword>
<evidence type="ECO:0000259" key="7">
    <source>
        <dbReference type="PROSITE" id="PS50237"/>
    </source>
</evidence>
<evidence type="ECO:0000256" key="6">
    <source>
        <dbReference type="PROSITE-ProRule" id="PRU00104"/>
    </source>
</evidence>
<organism evidence="8 9">
    <name type="scientific">Panicum miliaceum</name>
    <name type="common">Proso millet</name>
    <name type="synonym">Broomcorn millet</name>
    <dbReference type="NCBI Taxonomy" id="4540"/>
    <lineage>
        <taxon>Eukaryota</taxon>
        <taxon>Viridiplantae</taxon>
        <taxon>Streptophyta</taxon>
        <taxon>Embryophyta</taxon>
        <taxon>Tracheophyta</taxon>
        <taxon>Spermatophyta</taxon>
        <taxon>Magnoliopsida</taxon>
        <taxon>Liliopsida</taxon>
        <taxon>Poales</taxon>
        <taxon>Poaceae</taxon>
        <taxon>PACMAD clade</taxon>
        <taxon>Panicoideae</taxon>
        <taxon>Panicodae</taxon>
        <taxon>Paniceae</taxon>
        <taxon>Panicinae</taxon>
        <taxon>Panicum</taxon>
        <taxon>Panicum sect. Panicum</taxon>
    </lineage>
</organism>
<proteinExistence type="predicted"/>
<evidence type="ECO:0000313" key="9">
    <source>
        <dbReference type="Proteomes" id="UP000275267"/>
    </source>
</evidence>